<dbReference type="HOGENOM" id="CLU_033863_0_2_2"/>
<dbReference type="PANTHER" id="PTHR22911:SF76">
    <property type="entry name" value="EAMA DOMAIN-CONTAINING PROTEIN"/>
    <property type="match status" value="1"/>
</dbReference>
<name>F2L304_THEU7</name>
<feature type="transmembrane region" description="Helical" evidence="1">
    <location>
        <begin position="32"/>
        <end position="50"/>
    </location>
</feature>
<reference key="2">
    <citation type="submission" date="2011-03" db="EMBL/GenBank/DDBJ databases">
        <title>Complete genome sequence of the thermoacidophilic crenarchaeon Thermoproteus uzoniensis 768-20.</title>
        <authorList>
            <person name="Mardanov A.V."/>
            <person name="Gumerov V.M."/>
            <person name="Beletsky A.V."/>
            <person name="Prokofeva M.I."/>
            <person name="Bonch-Osmolovskaya E.A."/>
            <person name="Ravin N.V."/>
            <person name="Skryabin K.G."/>
        </authorList>
    </citation>
    <scope>NUCLEOTIDE SEQUENCE</scope>
    <source>
        <strain>768-20</strain>
    </source>
</reference>
<feature type="transmembrane region" description="Helical" evidence="1">
    <location>
        <begin position="88"/>
        <end position="107"/>
    </location>
</feature>
<accession>F2L304</accession>
<dbReference type="STRING" id="999630.TUZN_1657"/>
<dbReference type="Pfam" id="PF00892">
    <property type="entry name" value="EamA"/>
    <property type="match status" value="2"/>
</dbReference>
<sequence length="297" mass="30587">MRMDRDLLLLPVAIVAISSASILIRLTEADPVAITFWRLAIATAITIAVAEASGRGVKVGGWWPAAAAAGALLAIHFTTWIASLFYTTIAISTTLVNLHPLVMLAISKYGLSERVSRRTAIGVASSVAGSLLMFSAAAGLGGANLLGAFLAFIGALAFAGYLAVGRLVRARADTLSYTAVAYGFAALFALAASLGLGAKLFGYSPDVYALFAAIAVVPMLLGHSIFNYLLGRYRAITVAVSALGEPVGATLLAMPIFGQIPQPNVVLGMALILAGVVVVSLEEAQPKNPLARASAST</sequence>
<feature type="domain" description="EamA" evidence="2">
    <location>
        <begin position="146"/>
        <end position="280"/>
    </location>
</feature>
<reference evidence="3 4" key="1">
    <citation type="journal article" date="2011" name="J. Bacteriol.">
        <title>Complete genome sequence of the thermoacidophilic crenarchaeon Thermoproteus uzoniensis 768-20.</title>
        <authorList>
            <person name="Mardanov A.V."/>
            <person name="Gumerov V.M."/>
            <person name="Beletsky A.V."/>
            <person name="Prokofeva M.I."/>
            <person name="Bonch-Osmolovskaya E.A."/>
            <person name="Ravin N.V."/>
            <person name="Skryabin K.G."/>
        </authorList>
    </citation>
    <scope>NUCLEOTIDE SEQUENCE [LARGE SCALE GENOMIC DNA]</scope>
    <source>
        <strain evidence="3 4">768-20</strain>
    </source>
</reference>
<dbReference type="eggNOG" id="arCOG00271">
    <property type="taxonomic scope" value="Archaea"/>
</dbReference>
<organism evidence="3 4">
    <name type="scientific">Thermoproteus uzoniensis (strain 768-20)</name>
    <dbReference type="NCBI Taxonomy" id="999630"/>
    <lineage>
        <taxon>Archaea</taxon>
        <taxon>Thermoproteota</taxon>
        <taxon>Thermoprotei</taxon>
        <taxon>Thermoproteales</taxon>
        <taxon>Thermoproteaceae</taxon>
        <taxon>Thermoproteus</taxon>
    </lineage>
</organism>
<keyword evidence="1" id="KW-1133">Transmembrane helix</keyword>
<dbReference type="AlphaFoldDB" id="F2L304"/>
<keyword evidence="1" id="KW-0472">Membrane</keyword>
<dbReference type="KEGG" id="tuz:TUZN_1657"/>
<dbReference type="Proteomes" id="UP000008138">
    <property type="component" value="Chromosome"/>
</dbReference>
<dbReference type="PANTHER" id="PTHR22911">
    <property type="entry name" value="ACYL-MALONYL CONDENSING ENZYME-RELATED"/>
    <property type="match status" value="1"/>
</dbReference>
<feature type="transmembrane region" description="Helical" evidence="1">
    <location>
        <begin position="146"/>
        <end position="168"/>
    </location>
</feature>
<dbReference type="GO" id="GO:0016020">
    <property type="term" value="C:membrane"/>
    <property type="evidence" value="ECO:0007669"/>
    <property type="project" value="InterPro"/>
</dbReference>
<feature type="transmembrane region" description="Helical" evidence="1">
    <location>
        <begin position="62"/>
        <end position="82"/>
    </location>
</feature>
<dbReference type="SUPFAM" id="SSF103481">
    <property type="entry name" value="Multidrug resistance efflux transporter EmrE"/>
    <property type="match status" value="2"/>
</dbReference>
<feature type="transmembrane region" description="Helical" evidence="1">
    <location>
        <begin position="180"/>
        <end position="201"/>
    </location>
</feature>
<keyword evidence="1" id="KW-0812">Transmembrane</keyword>
<evidence type="ECO:0000313" key="4">
    <source>
        <dbReference type="Proteomes" id="UP000008138"/>
    </source>
</evidence>
<feature type="transmembrane region" description="Helical" evidence="1">
    <location>
        <begin position="207"/>
        <end position="229"/>
    </location>
</feature>
<evidence type="ECO:0000256" key="1">
    <source>
        <dbReference type="SAM" id="Phobius"/>
    </source>
</evidence>
<protein>
    <recommendedName>
        <fullName evidence="2">EamA domain-containing protein</fullName>
    </recommendedName>
</protein>
<feature type="transmembrane region" description="Helical" evidence="1">
    <location>
        <begin position="263"/>
        <end position="281"/>
    </location>
</feature>
<dbReference type="InterPro" id="IPR037185">
    <property type="entry name" value="EmrE-like"/>
</dbReference>
<evidence type="ECO:0000259" key="2">
    <source>
        <dbReference type="Pfam" id="PF00892"/>
    </source>
</evidence>
<evidence type="ECO:0000313" key="3">
    <source>
        <dbReference type="EMBL" id="AEA13123.1"/>
    </source>
</evidence>
<feature type="transmembrane region" description="Helical" evidence="1">
    <location>
        <begin position="7"/>
        <end position="26"/>
    </location>
</feature>
<dbReference type="EMBL" id="CP002590">
    <property type="protein sequence ID" value="AEA13123.1"/>
    <property type="molecule type" value="Genomic_DNA"/>
</dbReference>
<feature type="transmembrane region" description="Helical" evidence="1">
    <location>
        <begin position="119"/>
        <end position="140"/>
    </location>
</feature>
<gene>
    <name evidence="3" type="ordered locus">TUZN_1657</name>
</gene>
<feature type="transmembrane region" description="Helical" evidence="1">
    <location>
        <begin position="236"/>
        <end position="257"/>
    </location>
</feature>
<dbReference type="InterPro" id="IPR000620">
    <property type="entry name" value="EamA_dom"/>
</dbReference>
<feature type="domain" description="EamA" evidence="2">
    <location>
        <begin position="7"/>
        <end position="134"/>
    </location>
</feature>
<keyword evidence="4" id="KW-1185">Reference proteome</keyword>
<proteinExistence type="predicted"/>